<feature type="compositionally biased region" description="Acidic residues" evidence="1">
    <location>
        <begin position="78"/>
        <end position="88"/>
    </location>
</feature>
<sequence length="334" mass="36350">MSKEPFPWTVFSANTLRPMIADILRSGGYTGIQLNKESSLALLQKIEKQGLKAALEELPSNKVGTSASTSKRKQEVPNEAEAEVDPDSSEPARKRGRASRKAASASAEVPAPSASRTRNSRHSDPGEGLLTRRQSAAVRGEKVPPTRSWKPAPRSPRKLAPKAARVLRTSVSAPLPTPKPKSKGRVFDGVELVKVKRPASYVGKGKARETDDTDANGVEGEEDDECDDDAEGELIDDHIVEVDTFSLENSNKGLHSFLPLTLSLIFSPENEQSLFEIANADTTDEDIIPAEGTSPHPVHTPTNTLSSDWVTRASNHNRADGRPDRRSPQSRYLH</sequence>
<feature type="compositionally biased region" description="Basic and acidic residues" evidence="1">
    <location>
        <begin position="317"/>
        <end position="327"/>
    </location>
</feature>
<feature type="compositionally biased region" description="Acidic residues" evidence="1">
    <location>
        <begin position="211"/>
        <end position="229"/>
    </location>
</feature>
<feature type="region of interest" description="Disordered" evidence="1">
    <location>
        <begin position="55"/>
        <end position="186"/>
    </location>
</feature>
<comment type="caution">
    <text evidence="2">The sequence shown here is derived from an EMBL/GenBank/DDBJ whole genome shotgun (WGS) entry which is preliminary data.</text>
</comment>
<organism evidence="2 3">
    <name type="scientific">Mycena maculata</name>
    <dbReference type="NCBI Taxonomy" id="230809"/>
    <lineage>
        <taxon>Eukaryota</taxon>
        <taxon>Fungi</taxon>
        <taxon>Dikarya</taxon>
        <taxon>Basidiomycota</taxon>
        <taxon>Agaricomycotina</taxon>
        <taxon>Agaricomycetes</taxon>
        <taxon>Agaricomycetidae</taxon>
        <taxon>Agaricales</taxon>
        <taxon>Marasmiineae</taxon>
        <taxon>Mycenaceae</taxon>
        <taxon>Mycena</taxon>
    </lineage>
</organism>
<feature type="compositionally biased region" description="Low complexity" evidence="1">
    <location>
        <begin position="101"/>
        <end position="115"/>
    </location>
</feature>
<name>A0AAD7MX23_9AGAR</name>
<evidence type="ECO:0000313" key="2">
    <source>
        <dbReference type="EMBL" id="KAJ7736714.1"/>
    </source>
</evidence>
<evidence type="ECO:0000256" key="1">
    <source>
        <dbReference type="SAM" id="MobiDB-lite"/>
    </source>
</evidence>
<protein>
    <submittedName>
        <fullName evidence="2">Uncharacterized protein</fullName>
    </submittedName>
</protein>
<gene>
    <name evidence="2" type="ORF">DFH07DRAFT_842548</name>
</gene>
<reference evidence="2" key="1">
    <citation type="submission" date="2023-03" db="EMBL/GenBank/DDBJ databases">
        <title>Massive genome expansion in bonnet fungi (Mycena s.s.) driven by repeated elements and novel gene families across ecological guilds.</title>
        <authorList>
            <consortium name="Lawrence Berkeley National Laboratory"/>
            <person name="Harder C.B."/>
            <person name="Miyauchi S."/>
            <person name="Viragh M."/>
            <person name="Kuo A."/>
            <person name="Thoen E."/>
            <person name="Andreopoulos B."/>
            <person name="Lu D."/>
            <person name="Skrede I."/>
            <person name="Drula E."/>
            <person name="Henrissat B."/>
            <person name="Morin E."/>
            <person name="Kohler A."/>
            <person name="Barry K."/>
            <person name="LaButti K."/>
            <person name="Morin E."/>
            <person name="Salamov A."/>
            <person name="Lipzen A."/>
            <person name="Mereny Z."/>
            <person name="Hegedus B."/>
            <person name="Baldrian P."/>
            <person name="Stursova M."/>
            <person name="Weitz H."/>
            <person name="Taylor A."/>
            <person name="Grigoriev I.V."/>
            <person name="Nagy L.G."/>
            <person name="Martin F."/>
            <person name="Kauserud H."/>
        </authorList>
    </citation>
    <scope>NUCLEOTIDE SEQUENCE</scope>
    <source>
        <strain evidence="2">CBHHK188m</strain>
    </source>
</reference>
<dbReference type="EMBL" id="JARJLG010000147">
    <property type="protein sequence ID" value="KAJ7736714.1"/>
    <property type="molecule type" value="Genomic_DNA"/>
</dbReference>
<dbReference type="AlphaFoldDB" id="A0AAD7MX23"/>
<dbReference type="Proteomes" id="UP001215280">
    <property type="component" value="Unassembled WGS sequence"/>
</dbReference>
<feature type="non-terminal residue" evidence="2">
    <location>
        <position position="1"/>
    </location>
</feature>
<feature type="region of interest" description="Disordered" evidence="1">
    <location>
        <begin position="286"/>
        <end position="334"/>
    </location>
</feature>
<accession>A0AAD7MX23</accession>
<feature type="region of interest" description="Disordered" evidence="1">
    <location>
        <begin position="199"/>
        <end position="229"/>
    </location>
</feature>
<feature type="compositionally biased region" description="Polar residues" evidence="1">
    <location>
        <begin position="300"/>
        <end position="316"/>
    </location>
</feature>
<keyword evidence="3" id="KW-1185">Reference proteome</keyword>
<evidence type="ECO:0000313" key="3">
    <source>
        <dbReference type="Proteomes" id="UP001215280"/>
    </source>
</evidence>
<proteinExistence type="predicted"/>